<feature type="compositionally biased region" description="Low complexity" evidence="6">
    <location>
        <begin position="1046"/>
        <end position="1058"/>
    </location>
</feature>
<dbReference type="PANTHER" id="PTHR11200">
    <property type="entry name" value="INOSITOL 5-PHOSPHATASE"/>
    <property type="match status" value="1"/>
</dbReference>
<dbReference type="InterPro" id="IPR046985">
    <property type="entry name" value="IP5"/>
</dbReference>
<evidence type="ECO:0000256" key="1">
    <source>
        <dbReference type="ARBA" id="ARBA00001786"/>
    </source>
</evidence>
<feature type="compositionally biased region" description="Pro residues" evidence="6">
    <location>
        <begin position="1216"/>
        <end position="1261"/>
    </location>
</feature>
<reference evidence="9" key="1">
    <citation type="submission" date="2025-08" db="UniProtKB">
        <authorList>
            <consortium name="RefSeq"/>
        </authorList>
    </citation>
    <scope>IDENTIFICATION</scope>
    <source>
        <tissue evidence="9">Whole organism</tissue>
    </source>
</reference>
<comment type="catalytic activity">
    <reaction evidence="1">
        <text>a 1,2-diacyl-sn-glycero-3-phospho-(1D-myo-inositol-4,5-bisphosphate) + H2O = a 1,2-diacyl-sn-glycero-3-phospho-(1D-myo-inositol 4-phosphate) + phosphate</text>
        <dbReference type="Rhea" id="RHEA:22764"/>
        <dbReference type="ChEBI" id="CHEBI:15377"/>
        <dbReference type="ChEBI" id="CHEBI:43474"/>
        <dbReference type="ChEBI" id="CHEBI:58178"/>
        <dbReference type="ChEBI" id="CHEBI:58456"/>
        <dbReference type="EC" id="3.1.3.36"/>
    </reaction>
</comment>
<dbReference type="Gene3D" id="3.30.70.330">
    <property type="match status" value="1"/>
</dbReference>
<dbReference type="PROSITE" id="PS50275">
    <property type="entry name" value="SAC"/>
    <property type="match status" value="1"/>
</dbReference>
<organism evidence="8 9">
    <name type="scientific">Hyalella azteca</name>
    <name type="common">Amphipod</name>
    <dbReference type="NCBI Taxonomy" id="294128"/>
    <lineage>
        <taxon>Eukaryota</taxon>
        <taxon>Metazoa</taxon>
        <taxon>Ecdysozoa</taxon>
        <taxon>Arthropoda</taxon>
        <taxon>Crustacea</taxon>
        <taxon>Multicrustacea</taxon>
        <taxon>Malacostraca</taxon>
        <taxon>Eumalacostraca</taxon>
        <taxon>Peracarida</taxon>
        <taxon>Amphipoda</taxon>
        <taxon>Senticaudata</taxon>
        <taxon>Talitrida</taxon>
        <taxon>Talitroidea</taxon>
        <taxon>Hyalellidae</taxon>
        <taxon>Hyalella</taxon>
    </lineage>
</organism>
<evidence type="ECO:0000256" key="4">
    <source>
        <dbReference type="ARBA" id="ARBA00013044"/>
    </source>
</evidence>
<accession>A0A8B7P4C2</accession>
<dbReference type="RefSeq" id="XP_018020969.1">
    <property type="nucleotide sequence ID" value="XM_018165480.2"/>
</dbReference>
<feature type="compositionally biased region" description="Low complexity" evidence="6">
    <location>
        <begin position="1142"/>
        <end position="1161"/>
    </location>
</feature>
<dbReference type="GO" id="GO:0048488">
    <property type="term" value="P:synaptic vesicle endocytosis"/>
    <property type="evidence" value="ECO:0007669"/>
    <property type="project" value="TreeGrafter"/>
</dbReference>
<dbReference type="SMART" id="SM00128">
    <property type="entry name" value="IPPc"/>
    <property type="match status" value="1"/>
</dbReference>
<feature type="compositionally biased region" description="Pro residues" evidence="6">
    <location>
        <begin position="1073"/>
        <end position="1090"/>
    </location>
</feature>
<dbReference type="OMA" id="HPCHELR"/>
<evidence type="ECO:0000313" key="9">
    <source>
        <dbReference type="RefSeq" id="XP_018020969.1"/>
    </source>
</evidence>
<dbReference type="SMART" id="SM01165">
    <property type="entry name" value="DUF1866"/>
    <property type="match status" value="1"/>
</dbReference>
<dbReference type="InterPro" id="IPR036691">
    <property type="entry name" value="Endo/exonu/phosph_ase_sf"/>
</dbReference>
<dbReference type="EC" id="3.1.3.36" evidence="4"/>
<dbReference type="InterPro" id="IPR015047">
    <property type="entry name" value="SYNJ1/2_RRM"/>
</dbReference>
<dbReference type="InterPro" id="IPR012677">
    <property type="entry name" value="Nucleotide-bd_a/b_plait_sf"/>
</dbReference>
<dbReference type="Proteomes" id="UP000694843">
    <property type="component" value="Unplaced"/>
</dbReference>
<feature type="domain" description="SAC" evidence="7">
    <location>
        <begin position="132"/>
        <end position="467"/>
    </location>
</feature>
<evidence type="ECO:0000259" key="7">
    <source>
        <dbReference type="PROSITE" id="PS50275"/>
    </source>
</evidence>
<dbReference type="GO" id="GO:0004439">
    <property type="term" value="F:phosphatidylinositol-4,5-bisphosphate 5-phosphatase activity"/>
    <property type="evidence" value="ECO:0007669"/>
    <property type="project" value="UniProtKB-EC"/>
</dbReference>
<evidence type="ECO:0000256" key="3">
    <source>
        <dbReference type="ARBA" id="ARBA00009678"/>
    </source>
</evidence>
<dbReference type="Pfam" id="PF02383">
    <property type="entry name" value="Syja_N"/>
    <property type="match status" value="1"/>
</dbReference>
<dbReference type="InterPro" id="IPR000300">
    <property type="entry name" value="IPPc"/>
</dbReference>
<comment type="similarity">
    <text evidence="3">In the central section; belongs to the inositol 1,4,5-trisphosphate 5-phosphatase family.</text>
</comment>
<sequence>MASLSLRIYQKLDESTEFSVLLENKRLKTSLLFQAGTVAELGQAETDAIRSDHFSRLADSYGCLGVLQRCPKISWTGENTEYYLIVVTRCVKVCVLLNSSIYKIQEVDVISLQQPRLPGYKSQDEDNWVKEIKKLMGNESFYFSVSVAGDSRPLDLTLCAQRRARTDISDNRFFWNRMLYLHPKRFDINCDAWLLKVICGSVEFSSVYMGNHAPKLYVISRLSCERAGTRFMMRGVDDYGHVANFVETEELVHVETLDNVILSYVQTRGTVPLFWEQPGLNVGSHKVKMSREPTISGKAFSEHMRFLRHKYGGLAVINVLGTGVTGKSQGEAALSHLFQLQHKTCPWSCDCPHIVFDFHQECRGGNTDNLSRKLQPQIQQQIDSFCLFCLRGGVVVQEQRGVMRTNCLDCLDRTNRIQTFLGLERLDAMLDLLGEAATSGVIKHRLRSKFEDMWKDNGNKISQIYAGTGALQGSKIIDGARSVGRTIQNNLMDSSKQEAIDLLLHGNLLDNYLAALARTVLPQHLQYAPLSVLKSVTDRIPEFSEPLPLKVCVGTYNVNGGKHFRSLAYKHLSLDDWLLDYSNNNGANFLVQTSAEEEKSNKKPPDLFAIGFEEIVDLNASNIMSNTQWSENANSWGHELEKVISRDENFVMVTWAQLVGVALFVFVNEKHAAHVKYVNVHTVKTGMQGNTGNKGAVGIRLLVHNTSIAFVCSHFAAGQKEVNERNQDYDSIARKMIFNLKVPLWAHDYVFWCGDFNYRINLPREEIVRLVKQSEWDLLLEHDQLLLSQKENKCFPGFKEGAIKFAPTYKYDLFSDDYDTSEKARSPAWTDRVLFWRRRYKWQENCPWSHGNIDHYSCAALKQSDHRPVLAAISCEGRKVDEAKLDAVYKEVVSSLGPSDCTVLVQCVSGKQMGEELSEKVLEAVQEAMDALGTLVTVRFQNYNILFTYDSPKQALDAISSSPIKVDGLEFSIKLKTERWQELLEEEMRFCMDTTTPLCTETIPTPPDLPSSTSLLAPSSVRDVLGQLYSQSAQSPMPSPCPSPSFDPGRESSSGSEPPSDDEQTSPRFVPVRPAPVRPAMPSRPPPPRPQYSSPTHGPKETSSASPVISRAASKPVGNSPPLPSPPRSSYSVETVSSAEGSPLDGSSVSSNSGIASSASLSRRDVPLPHYPNTAQQDPSVAATPPSFPSAYELPSIPPPQQAPTLPVENLNSQSPFPPTAEAPPSPHPPAEAPPFLPPPAEAPPSLPPPAEAPPSLPPSVPVRTETSPPLGACILRPNGPVSAGGPPPLPVRGGAGRSGPPSLPARSAVPSLPPRTLPTVPGRALPTVPPRK</sequence>
<dbReference type="Pfam" id="PF22669">
    <property type="entry name" value="Exo_endo_phos2"/>
    <property type="match status" value="1"/>
</dbReference>
<dbReference type="GO" id="GO:0098793">
    <property type="term" value="C:presynapse"/>
    <property type="evidence" value="ECO:0007669"/>
    <property type="project" value="GOC"/>
</dbReference>
<gene>
    <name evidence="9" type="primary">LOC108677276</name>
</gene>
<dbReference type="Gene3D" id="3.60.10.10">
    <property type="entry name" value="Endonuclease/exonuclease/phosphatase"/>
    <property type="match status" value="1"/>
</dbReference>
<keyword evidence="5" id="KW-0378">Hydrolase</keyword>
<comment type="similarity">
    <text evidence="2">Belongs to the synaptojanin family.</text>
</comment>
<proteinExistence type="inferred from homology"/>
<evidence type="ECO:0000256" key="2">
    <source>
        <dbReference type="ARBA" id="ARBA00008943"/>
    </source>
</evidence>
<dbReference type="Pfam" id="PF08952">
    <property type="entry name" value="DUF1866"/>
    <property type="match status" value="1"/>
</dbReference>
<dbReference type="GO" id="GO:0046856">
    <property type="term" value="P:phosphatidylinositol dephosphorylation"/>
    <property type="evidence" value="ECO:0007669"/>
    <property type="project" value="InterPro"/>
</dbReference>
<dbReference type="GeneID" id="108677276"/>
<dbReference type="KEGG" id="hazt:108677276"/>
<dbReference type="OrthoDB" id="1925875at2759"/>
<dbReference type="PANTHER" id="PTHR11200:SF257">
    <property type="entry name" value="PHOSPHOINOSITIDE 5-PHOSPHATASE"/>
    <property type="match status" value="1"/>
</dbReference>
<name>A0A8B7P4C2_HYAAZ</name>
<keyword evidence="8" id="KW-1185">Reference proteome</keyword>
<evidence type="ECO:0000313" key="8">
    <source>
        <dbReference type="Proteomes" id="UP000694843"/>
    </source>
</evidence>
<evidence type="ECO:0000256" key="6">
    <source>
        <dbReference type="SAM" id="MobiDB-lite"/>
    </source>
</evidence>
<protein>
    <recommendedName>
        <fullName evidence="4">phosphoinositide 5-phosphatase</fullName>
        <ecNumber evidence="4">3.1.3.36</ecNumber>
    </recommendedName>
</protein>
<dbReference type="InterPro" id="IPR002013">
    <property type="entry name" value="SAC_dom"/>
</dbReference>
<feature type="region of interest" description="Disordered" evidence="6">
    <location>
        <begin position="1031"/>
        <end position="1333"/>
    </location>
</feature>
<dbReference type="SUPFAM" id="SSF56219">
    <property type="entry name" value="DNase I-like"/>
    <property type="match status" value="1"/>
</dbReference>
<evidence type="ECO:0000256" key="5">
    <source>
        <dbReference type="ARBA" id="ARBA00022801"/>
    </source>
</evidence>
<dbReference type="CTD" id="37517"/>